<feature type="transmembrane region" description="Helical" evidence="5">
    <location>
        <begin position="101"/>
        <end position="119"/>
    </location>
</feature>
<dbReference type="Pfam" id="PF07457">
    <property type="entry name" value="DUF1516"/>
    <property type="match status" value="1"/>
</dbReference>
<keyword evidence="1" id="KW-1003">Cell membrane</keyword>
<dbReference type="AlphaFoldDB" id="A0A1B1Z3I9"/>
<accession>A0A1B1Z3I9</accession>
<evidence type="ECO:0000313" key="6">
    <source>
        <dbReference type="EMBL" id="ANX11998.1"/>
    </source>
</evidence>
<feature type="transmembrane region" description="Helical" evidence="5">
    <location>
        <begin position="6"/>
        <end position="25"/>
    </location>
</feature>
<dbReference type="EMBL" id="CP016761">
    <property type="protein sequence ID" value="ANX11998.1"/>
    <property type="molecule type" value="Genomic_DNA"/>
</dbReference>
<keyword evidence="2 5" id="KW-0812">Transmembrane</keyword>
<keyword evidence="7" id="KW-1185">Reference proteome</keyword>
<evidence type="ECO:0000256" key="1">
    <source>
        <dbReference type="ARBA" id="ARBA00022475"/>
    </source>
</evidence>
<reference evidence="6 7" key="1">
    <citation type="submission" date="2016-08" db="EMBL/GenBank/DDBJ databases">
        <title>Complete genome sequence of Fictibacillus arsenicus G25-54, a strain with toxicity to nematodes and a potential arsenic-resistance activity.</title>
        <authorList>
            <person name="Zheng Z."/>
        </authorList>
    </citation>
    <scope>NUCLEOTIDE SEQUENCE [LARGE SCALE GENOMIC DNA]</scope>
    <source>
        <strain evidence="6 7">G25-54</strain>
    </source>
</reference>
<evidence type="ECO:0000256" key="3">
    <source>
        <dbReference type="ARBA" id="ARBA00022989"/>
    </source>
</evidence>
<gene>
    <name evidence="6" type="ORF">ABE41_008260</name>
</gene>
<evidence type="ECO:0008006" key="8">
    <source>
        <dbReference type="Google" id="ProtNLM"/>
    </source>
</evidence>
<feature type="transmembrane region" description="Helical" evidence="5">
    <location>
        <begin position="70"/>
        <end position="89"/>
    </location>
</feature>
<feature type="transmembrane region" description="Helical" evidence="5">
    <location>
        <begin position="37"/>
        <end position="58"/>
    </location>
</feature>
<name>A0A1B1Z3I9_9BACL</name>
<dbReference type="KEGG" id="far:ABE41_008260"/>
<evidence type="ECO:0000313" key="7">
    <source>
        <dbReference type="Proteomes" id="UP000077412"/>
    </source>
</evidence>
<dbReference type="STRING" id="255247.ABE41_008260"/>
<organism evidence="6 7">
    <name type="scientific">Fictibacillus arsenicus</name>
    <dbReference type="NCBI Taxonomy" id="255247"/>
    <lineage>
        <taxon>Bacteria</taxon>
        <taxon>Bacillati</taxon>
        <taxon>Bacillota</taxon>
        <taxon>Bacilli</taxon>
        <taxon>Bacillales</taxon>
        <taxon>Fictibacillaceae</taxon>
        <taxon>Fictibacillus</taxon>
    </lineage>
</organism>
<keyword evidence="4 5" id="KW-0472">Membrane</keyword>
<dbReference type="Proteomes" id="UP000077412">
    <property type="component" value="Chromosome"/>
</dbReference>
<protein>
    <recommendedName>
        <fullName evidence="8">DUF1516 domain-containing protein</fullName>
    </recommendedName>
</protein>
<dbReference type="InterPro" id="IPR010899">
    <property type="entry name" value="UPF0344"/>
</dbReference>
<keyword evidence="3 5" id="KW-1133">Transmembrane helix</keyword>
<evidence type="ECO:0000256" key="5">
    <source>
        <dbReference type="SAM" id="Phobius"/>
    </source>
</evidence>
<evidence type="ECO:0000256" key="4">
    <source>
        <dbReference type="ARBA" id="ARBA00023136"/>
    </source>
</evidence>
<sequence length="120" mass="13650">MFMIHAHVTSWFLALILFFVTYMLYKKNAGKKSKIFHMILRVLYLAILATGGHMLAGYLTDPGIVNNGPIIIKGVLGLVMIGLMEIILVQRKRGEGRLMNWVFFWVSLVLVLFYGYIVLG</sequence>
<evidence type="ECO:0000256" key="2">
    <source>
        <dbReference type="ARBA" id="ARBA00022692"/>
    </source>
</evidence>
<proteinExistence type="predicted"/>